<gene>
    <name evidence="3" type="ORF">DGG96_10495</name>
    <name evidence="4" type="ORF">ELY20_11720</name>
</gene>
<evidence type="ECO:0000313" key="3">
    <source>
        <dbReference type="EMBL" id="PWY55714.1"/>
    </source>
</evidence>
<dbReference type="SMART" id="SM00176">
    <property type="entry name" value="RAN"/>
    <property type="match status" value="1"/>
</dbReference>
<dbReference type="InterPro" id="IPR027417">
    <property type="entry name" value="P-loop_NTPase"/>
</dbReference>
<dbReference type="PROSITE" id="PS51420">
    <property type="entry name" value="RHO"/>
    <property type="match status" value="1"/>
</dbReference>
<dbReference type="SMART" id="SM00173">
    <property type="entry name" value="RAS"/>
    <property type="match status" value="1"/>
</dbReference>
<dbReference type="SMART" id="SM00175">
    <property type="entry name" value="RAB"/>
    <property type="match status" value="1"/>
</dbReference>
<dbReference type="EMBL" id="QHJG01000015">
    <property type="protein sequence ID" value="PWY55714.1"/>
    <property type="molecule type" value="Genomic_DNA"/>
</dbReference>
<dbReference type="PRINTS" id="PR00449">
    <property type="entry name" value="RASTRNSFRMNG"/>
</dbReference>
<dbReference type="SMART" id="SM00174">
    <property type="entry name" value="RHO"/>
    <property type="match status" value="1"/>
</dbReference>
<dbReference type="OrthoDB" id="5652423at2"/>
<dbReference type="PANTHER" id="PTHR47977">
    <property type="entry name" value="RAS-RELATED PROTEIN RAB"/>
    <property type="match status" value="1"/>
</dbReference>
<keyword evidence="2" id="KW-0342">GTP-binding</keyword>
<keyword evidence="6" id="KW-1185">Reference proteome</keyword>
<dbReference type="AlphaFoldDB" id="A0A317U128"/>
<dbReference type="Proteomes" id="UP000247152">
    <property type="component" value="Unassembled WGS sequence"/>
</dbReference>
<name>A0A317U128_9GAMM</name>
<reference evidence="3 5" key="1">
    <citation type="submission" date="2018-05" db="EMBL/GenBank/DDBJ databases">
        <title>Legionella qingyii sp.nov., whole genome shotgun sequence.</title>
        <authorList>
            <person name="Wu H."/>
            <person name="Zhu Q."/>
            <person name="Hu C."/>
        </authorList>
    </citation>
    <scope>NUCLEOTIDE SEQUENCE [LARGE SCALE GENOMIC DNA]</scope>
    <source>
        <strain evidence="3 5">HEB18</strain>
    </source>
</reference>
<dbReference type="NCBIfam" id="TIGR00231">
    <property type="entry name" value="small_GTP"/>
    <property type="match status" value="1"/>
</dbReference>
<evidence type="ECO:0000256" key="2">
    <source>
        <dbReference type="ARBA" id="ARBA00023134"/>
    </source>
</evidence>
<protein>
    <submittedName>
        <fullName evidence="4">GTP-binding protein</fullName>
    </submittedName>
    <submittedName>
        <fullName evidence="3">Ras family GTPase</fullName>
    </submittedName>
</protein>
<proteinExistence type="predicted"/>
<evidence type="ECO:0000313" key="4">
    <source>
        <dbReference type="EMBL" id="RUR21618.1"/>
    </source>
</evidence>
<sequence>MEQKQEYDEHFKIILLGNNAVGKSCLLRTYCDRTPCSFDEYMDTMGVDQEIKPINVFDKRIQLRIWDASGAPKLQKIVASYFRFVDGALICFDLANKASFSGTKEHVAHLRTIRKDIPIVIVGCKADLVKRREVTFKQAKELADELGGDYLEVSALNEMTVRQLFAQITLQIYLCKQLSKLKPALDICFNNFLKLNNLNRANLFTEQHQNLPLKGEIRAEYRAQFEKLFASRRVDEVTEFCRKTLYLIEKTNNFYKQESPVLSTFLTSPLSSALKDILDVLSRMLGDMMGFTAAKELIYQKKSIEHAP</sequence>
<dbReference type="FunFam" id="3.40.50.300:FF:001447">
    <property type="entry name" value="Ras-related protein Rab-1B"/>
    <property type="match status" value="1"/>
</dbReference>
<evidence type="ECO:0000313" key="6">
    <source>
        <dbReference type="Proteomes" id="UP000287374"/>
    </source>
</evidence>
<dbReference type="GO" id="GO:0003924">
    <property type="term" value="F:GTPase activity"/>
    <property type="evidence" value="ECO:0007669"/>
    <property type="project" value="InterPro"/>
</dbReference>
<dbReference type="PROSITE" id="PS51421">
    <property type="entry name" value="RAS"/>
    <property type="match status" value="1"/>
</dbReference>
<organism evidence="3 5">
    <name type="scientific">Legionella qingyii</name>
    <dbReference type="NCBI Taxonomy" id="2184757"/>
    <lineage>
        <taxon>Bacteria</taxon>
        <taxon>Pseudomonadati</taxon>
        <taxon>Pseudomonadota</taxon>
        <taxon>Gammaproteobacteria</taxon>
        <taxon>Legionellales</taxon>
        <taxon>Legionellaceae</taxon>
        <taxon>Legionella</taxon>
    </lineage>
</organism>
<dbReference type="EMBL" id="RZGX01000015">
    <property type="protein sequence ID" value="RUR21618.1"/>
    <property type="molecule type" value="Genomic_DNA"/>
</dbReference>
<evidence type="ECO:0000313" key="5">
    <source>
        <dbReference type="Proteomes" id="UP000247152"/>
    </source>
</evidence>
<dbReference type="SUPFAM" id="SSF52540">
    <property type="entry name" value="P-loop containing nucleoside triphosphate hydrolases"/>
    <property type="match status" value="1"/>
</dbReference>
<dbReference type="CDD" id="cd00154">
    <property type="entry name" value="Rab"/>
    <property type="match status" value="1"/>
</dbReference>
<dbReference type="Pfam" id="PF00071">
    <property type="entry name" value="Ras"/>
    <property type="match status" value="1"/>
</dbReference>
<dbReference type="Gene3D" id="3.40.50.300">
    <property type="entry name" value="P-loop containing nucleotide triphosphate hydrolases"/>
    <property type="match status" value="1"/>
</dbReference>
<dbReference type="PROSITE" id="PS51419">
    <property type="entry name" value="RAB"/>
    <property type="match status" value="1"/>
</dbReference>
<dbReference type="InterPro" id="IPR050227">
    <property type="entry name" value="Rab"/>
</dbReference>
<keyword evidence="1" id="KW-0547">Nucleotide-binding</keyword>
<comment type="caution">
    <text evidence="3">The sequence shown here is derived from an EMBL/GenBank/DDBJ whole genome shotgun (WGS) entry which is preliminary data.</text>
</comment>
<evidence type="ECO:0000256" key="1">
    <source>
        <dbReference type="ARBA" id="ARBA00022741"/>
    </source>
</evidence>
<dbReference type="InterPro" id="IPR005225">
    <property type="entry name" value="Small_GTP-bd"/>
</dbReference>
<accession>A0A317U128</accession>
<dbReference type="Proteomes" id="UP000287374">
    <property type="component" value="Unassembled WGS sequence"/>
</dbReference>
<reference evidence="4 6" key="2">
    <citation type="submission" date="2018-12" db="EMBL/GenBank/DDBJ databases">
        <title>Legionella sp,whole genome shotgun sequence.</title>
        <authorList>
            <person name="Wu H."/>
        </authorList>
    </citation>
    <scope>NUCLEOTIDE SEQUENCE [LARGE SCALE GENOMIC DNA]</scope>
    <source>
        <strain evidence="4">Km489</strain>
        <strain evidence="6">km489</strain>
    </source>
</reference>
<dbReference type="RefSeq" id="WP_110142622.1">
    <property type="nucleotide sequence ID" value="NZ_QHJG01000015.1"/>
</dbReference>
<dbReference type="InterPro" id="IPR001806">
    <property type="entry name" value="Small_GTPase"/>
</dbReference>
<dbReference type="GO" id="GO:0005525">
    <property type="term" value="F:GTP binding"/>
    <property type="evidence" value="ECO:0007669"/>
    <property type="project" value="UniProtKB-KW"/>
</dbReference>